<dbReference type="SUPFAM" id="SSF52540">
    <property type="entry name" value="P-loop containing nucleoside triphosphate hydrolases"/>
    <property type="match status" value="1"/>
</dbReference>
<name>A0A934Q8V1_9MICO</name>
<comment type="similarity">
    <text evidence="2 10">Belongs to the gluconokinase GntK/GntV family.</text>
</comment>
<evidence type="ECO:0000256" key="6">
    <source>
        <dbReference type="ARBA" id="ARBA00022777"/>
    </source>
</evidence>
<reference evidence="11" key="1">
    <citation type="submission" date="2020-12" db="EMBL/GenBank/DDBJ databases">
        <title>Leucobacter sp. CAS1, isolated from Chromium sludge.</title>
        <authorList>
            <person name="Xu Z."/>
        </authorList>
    </citation>
    <scope>NUCLEOTIDE SEQUENCE</scope>
    <source>
        <strain evidence="11">CSA1</strain>
    </source>
</reference>
<dbReference type="InterPro" id="IPR027417">
    <property type="entry name" value="P-loop_NTPase"/>
</dbReference>
<protein>
    <recommendedName>
        <fullName evidence="3 10">Gluconokinase</fullName>
        <ecNumber evidence="3 10">2.7.1.12</ecNumber>
    </recommendedName>
</protein>
<keyword evidence="6 10" id="KW-0418">Kinase</keyword>
<evidence type="ECO:0000256" key="7">
    <source>
        <dbReference type="ARBA" id="ARBA00022840"/>
    </source>
</evidence>
<keyword evidence="8" id="KW-0311">Gluconate utilization</keyword>
<keyword evidence="4 10" id="KW-0808">Transferase</keyword>
<dbReference type="EMBL" id="JAEHOH010000019">
    <property type="protein sequence ID" value="MBK0419873.1"/>
    <property type="molecule type" value="Genomic_DNA"/>
</dbReference>
<accession>A0A934Q8V1</accession>
<dbReference type="FunFam" id="3.40.50.300:FF:000522">
    <property type="entry name" value="Gluconokinase"/>
    <property type="match status" value="1"/>
</dbReference>
<evidence type="ECO:0000256" key="2">
    <source>
        <dbReference type="ARBA" id="ARBA00008420"/>
    </source>
</evidence>
<dbReference type="NCBIfam" id="TIGR01313">
    <property type="entry name" value="therm_gnt_kin"/>
    <property type="match status" value="1"/>
</dbReference>
<dbReference type="GO" id="GO:0046316">
    <property type="term" value="F:gluconokinase activity"/>
    <property type="evidence" value="ECO:0007669"/>
    <property type="project" value="UniProtKB-EC"/>
</dbReference>
<dbReference type="GO" id="GO:0019521">
    <property type="term" value="P:D-gluconate metabolic process"/>
    <property type="evidence" value="ECO:0007669"/>
    <property type="project" value="UniProtKB-KW"/>
</dbReference>
<evidence type="ECO:0000256" key="9">
    <source>
        <dbReference type="ARBA" id="ARBA00048090"/>
    </source>
</evidence>
<comment type="caution">
    <text evidence="11">The sequence shown here is derived from an EMBL/GenBank/DDBJ whole genome shotgun (WGS) entry which is preliminary data.</text>
</comment>
<dbReference type="GO" id="GO:0005737">
    <property type="term" value="C:cytoplasm"/>
    <property type="evidence" value="ECO:0007669"/>
    <property type="project" value="TreeGrafter"/>
</dbReference>
<evidence type="ECO:0000256" key="4">
    <source>
        <dbReference type="ARBA" id="ARBA00022679"/>
    </source>
</evidence>
<dbReference type="CDD" id="cd02021">
    <property type="entry name" value="GntK"/>
    <property type="match status" value="1"/>
</dbReference>
<evidence type="ECO:0000256" key="10">
    <source>
        <dbReference type="RuleBase" id="RU363066"/>
    </source>
</evidence>
<evidence type="ECO:0000313" key="12">
    <source>
        <dbReference type="Proteomes" id="UP000608530"/>
    </source>
</evidence>
<gene>
    <name evidence="11" type="ORF">JD276_12615</name>
</gene>
<evidence type="ECO:0000256" key="5">
    <source>
        <dbReference type="ARBA" id="ARBA00022741"/>
    </source>
</evidence>
<comment type="pathway">
    <text evidence="1">Carbohydrate acid metabolism.</text>
</comment>
<dbReference type="Gene3D" id="3.40.50.300">
    <property type="entry name" value="P-loop containing nucleotide triphosphate hydrolases"/>
    <property type="match status" value="1"/>
</dbReference>
<evidence type="ECO:0000256" key="3">
    <source>
        <dbReference type="ARBA" id="ARBA00012054"/>
    </source>
</evidence>
<dbReference type="GO" id="GO:0005524">
    <property type="term" value="F:ATP binding"/>
    <property type="evidence" value="ECO:0007669"/>
    <property type="project" value="UniProtKB-KW"/>
</dbReference>
<dbReference type="AlphaFoldDB" id="A0A934Q8V1"/>
<dbReference type="PANTHER" id="PTHR43442:SF3">
    <property type="entry name" value="GLUCONOKINASE-RELATED"/>
    <property type="match status" value="1"/>
</dbReference>
<dbReference type="Pfam" id="PF01202">
    <property type="entry name" value="SKI"/>
    <property type="match status" value="1"/>
</dbReference>
<evidence type="ECO:0000256" key="8">
    <source>
        <dbReference type="ARBA" id="ARBA00023064"/>
    </source>
</evidence>
<keyword evidence="5 10" id="KW-0547">Nucleotide-binding</keyword>
<dbReference type="Proteomes" id="UP000608530">
    <property type="component" value="Unassembled WGS sequence"/>
</dbReference>
<dbReference type="EC" id="2.7.1.12" evidence="3 10"/>
<sequence>MAQSPVIVMGVSGAGKTTVGSALAAERRRPFIDADDLHPSENRRKMESGIPLDDLDRGPWISAVGAEIARLSGEGAAPVVACSALKAAYREALREFHPRLAFVYLEGKRETLEERLGTREHEYMPSSLLVSQLETLEPPLGEERVLGVDIRHDVSAIVERAAEWLARLEDENTPLERTI</sequence>
<evidence type="ECO:0000256" key="1">
    <source>
        <dbReference type="ARBA" id="ARBA00004761"/>
    </source>
</evidence>
<dbReference type="InterPro" id="IPR031322">
    <property type="entry name" value="Shikimate/glucono_kinase"/>
</dbReference>
<proteinExistence type="inferred from homology"/>
<dbReference type="PRINTS" id="PR01100">
    <property type="entry name" value="SHIKIMTKNASE"/>
</dbReference>
<keyword evidence="7 10" id="KW-0067">ATP-binding</keyword>
<keyword evidence="12" id="KW-1185">Reference proteome</keyword>
<dbReference type="InterPro" id="IPR006001">
    <property type="entry name" value="Therm_gnt_kin"/>
</dbReference>
<organism evidence="11 12">
    <name type="scientific">Leucobacter chromiisoli</name>
    <dbReference type="NCBI Taxonomy" id="2796471"/>
    <lineage>
        <taxon>Bacteria</taxon>
        <taxon>Bacillati</taxon>
        <taxon>Actinomycetota</taxon>
        <taxon>Actinomycetes</taxon>
        <taxon>Micrococcales</taxon>
        <taxon>Microbacteriaceae</taxon>
        <taxon>Leucobacter</taxon>
    </lineage>
</organism>
<evidence type="ECO:0000313" key="11">
    <source>
        <dbReference type="EMBL" id="MBK0419873.1"/>
    </source>
</evidence>
<comment type="catalytic activity">
    <reaction evidence="9 10">
        <text>D-gluconate + ATP = 6-phospho-D-gluconate + ADP + H(+)</text>
        <dbReference type="Rhea" id="RHEA:19433"/>
        <dbReference type="ChEBI" id="CHEBI:15378"/>
        <dbReference type="ChEBI" id="CHEBI:18391"/>
        <dbReference type="ChEBI" id="CHEBI:30616"/>
        <dbReference type="ChEBI" id="CHEBI:58759"/>
        <dbReference type="ChEBI" id="CHEBI:456216"/>
        <dbReference type="EC" id="2.7.1.12"/>
    </reaction>
</comment>
<dbReference type="PANTHER" id="PTHR43442">
    <property type="entry name" value="GLUCONOKINASE-RELATED"/>
    <property type="match status" value="1"/>
</dbReference>